<reference evidence="3 5" key="1">
    <citation type="journal article" date="2011" name="Nature">
        <title>The Medicago genome provides insight into the evolution of rhizobial symbioses.</title>
        <authorList>
            <person name="Young N.D."/>
            <person name="Debelle F."/>
            <person name="Oldroyd G.E."/>
            <person name="Geurts R."/>
            <person name="Cannon S.B."/>
            <person name="Udvardi M.K."/>
            <person name="Benedito V.A."/>
            <person name="Mayer K.F."/>
            <person name="Gouzy J."/>
            <person name="Schoof H."/>
            <person name="Van de Peer Y."/>
            <person name="Proost S."/>
            <person name="Cook D.R."/>
            <person name="Meyers B.C."/>
            <person name="Spannagl M."/>
            <person name="Cheung F."/>
            <person name="De Mita S."/>
            <person name="Krishnakumar V."/>
            <person name="Gundlach H."/>
            <person name="Zhou S."/>
            <person name="Mudge J."/>
            <person name="Bharti A.K."/>
            <person name="Murray J.D."/>
            <person name="Naoumkina M.A."/>
            <person name="Rosen B."/>
            <person name="Silverstein K.A."/>
            <person name="Tang H."/>
            <person name="Rombauts S."/>
            <person name="Zhao P.X."/>
            <person name="Zhou P."/>
            <person name="Barbe V."/>
            <person name="Bardou P."/>
            <person name="Bechner M."/>
            <person name="Bellec A."/>
            <person name="Berger A."/>
            <person name="Berges H."/>
            <person name="Bidwell S."/>
            <person name="Bisseling T."/>
            <person name="Choisne N."/>
            <person name="Couloux A."/>
            <person name="Denny R."/>
            <person name="Deshpande S."/>
            <person name="Dai X."/>
            <person name="Doyle J.J."/>
            <person name="Dudez A.M."/>
            <person name="Farmer A.D."/>
            <person name="Fouteau S."/>
            <person name="Franken C."/>
            <person name="Gibelin C."/>
            <person name="Gish J."/>
            <person name="Goldstein S."/>
            <person name="Gonzalez A.J."/>
            <person name="Green P.J."/>
            <person name="Hallab A."/>
            <person name="Hartog M."/>
            <person name="Hua A."/>
            <person name="Humphray S.J."/>
            <person name="Jeong D.H."/>
            <person name="Jing Y."/>
            <person name="Jocker A."/>
            <person name="Kenton S.M."/>
            <person name="Kim D.J."/>
            <person name="Klee K."/>
            <person name="Lai H."/>
            <person name="Lang C."/>
            <person name="Lin S."/>
            <person name="Macmil S.L."/>
            <person name="Magdelenat G."/>
            <person name="Matthews L."/>
            <person name="McCorrison J."/>
            <person name="Monaghan E.L."/>
            <person name="Mun J.H."/>
            <person name="Najar F.Z."/>
            <person name="Nicholson C."/>
            <person name="Noirot C."/>
            <person name="O'Bleness M."/>
            <person name="Paule C.R."/>
            <person name="Poulain J."/>
            <person name="Prion F."/>
            <person name="Qin B."/>
            <person name="Qu C."/>
            <person name="Retzel E.F."/>
            <person name="Riddle C."/>
            <person name="Sallet E."/>
            <person name="Samain S."/>
            <person name="Samson N."/>
            <person name="Sanders I."/>
            <person name="Saurat O."/>
            <person name="Scarpelli C."/>
            <person name="Schiex T."/>
            <person name="Segurens B."/>
            <person name="Severin A.J."/>
            <person name="Sherrier D.J."/>
            <person name="Shi R."/>
            <person name="Sims S."/>
            <person name="Singer S.R."/>
            <person name="Sinharoy S."/>
            <person name="Sterck L."/>
            <person name="Viollet A."/>
            <person name="Wang B.B."/>
            <person name="Wang K."/>
            <person name="Wang M."/>
            <person name="Wang X."/>
            <person name="Warfsmann J."/>
            <person name="Weissenbach J."/>
            <person name="White D.D."/>
            <person name="White J.D."/>
            <person name="Wiley G.B."/>
            <person name="Wincker P."/>
            <person name="Xing Y."/>
            <person name="Yang L."/>
            <person name="Yao Z."/>
            <person name="Ying F."/>
            <person name="Zhai J."/>
            <person name="Zhou L."/>
            <person name="Zuber A."/>
            <person name="Denarie J."/>
            <person name="Dixon R.A."/>
            <person name="May G.D."/>
            <person name="Schwartz D.C."/>
            <person name="Rogers J."/>
            <person name="Quetier F."/>
            <person name="Town C.D."/>
            <person name="Roe B.A."/>
        </authorList>
    </citation>
    <scope>NUCLEOTIDE SEQUENCE [LARGE SCALE GENOMIC DNA]</scope>
    <source>
        <strain evidence="3">A17</strain>
        <strain evidence="4 5">cv. Jemalong A17</strain>
    </source>
</reference>
<dbReference type="Proteomes" id="UP000002051">
    <property type="component" value="Unassembled WGS sequence"/>
</dbReference>
<dbReference type="PaxDb" id="3880-AES87425"/>
<dbReference type="GO" id="GO:0046872">
    <property type="term" value="F:metal ion binding"/>
    <property type="evidence" value="ECO:0007669"/>
    <property type="project" value="InterPro"/>
</dbReference>
<dbReference type="EnsemblPlants" id="KEH15482">
    <property type="protein sequence ID" value="KEH15482"/>
    <property type="gene ID" value="MTR_0959s0010"/>
</dbReference>
<feature type="transmembrane region" description="Helical" evidence="1">
    <location>
        <begin position="12"/>
        <end position="36"/>
    </location>
</feature>
<dbReference type="AlphaFoldDB" id="A0A072TDL0"/>
<evidence type="ECO:0000313" key="3">
    <source>
        <dbReference type="EMBL" id="KEH15482.1"/>
    </source>
</evidence>
<name>A0A072TDL0_MEDTR</name>
<keyword evidence="1" id="KW-0812">Transmembrane</keyword>
<organism evidence="3 5">
    <name type="scientific">Medicago truncatula</name>
    <name type="common">Barrel medic</name>
    <name type="synonym">Medicago tribuloides</name>
    <dbReference type="NCBI Taxonomy" id="3880"/>
    <lineage>
        <taxon>Eukaryota</taxon>
        <taxon>Viridiplantae</taxon>
        <taxon>Streptophyta</taxon>
        <taxon>Embryophyta</taxon>
        <taxon>Tracheophyta</taxon>
        <taxon>Spermatophyta</taxon>
        <taxon>Magnoliopsida</taxon>
        <taxon>eudicotyledons</taxon>
        <taxon>Gunneridae</taxon>
        <taxon>Pentapetalae</taxon>
        <taxon>rosids</taxon>
        <taxon>fabids</taxon>
        <taxon>Fabales</taxon>
        <taxon>Fabaceae</taxon>
        <taxon>Papilionoideae</taxon>
        <taxon>50 kb inversion clade</taxon>
        <taxon>NPAAA clade</taxon>
        <taxon>Hologalegina</taxon>
        <taxon>IRL clade</taxon>
        <taxon>Trifolieae</taxon>
        <taxon>Medicago</taxon>
    </lineage>
</organism>
<evidence type="ECO:0000259" key="2">
    <source>
        <dbReference type="Pfam" id="PF07127"/>
    </source>
</evidence>
<protein>
    <submittedName>
        <fullName evidence="3">Nodule Cysteine-Rich (NCR) secreted peptide</fullName>
    </submittedName>
</protein>
<dbReference type="EMBL" id="KL403683">
    <property type="protein sequence ID" value="KEH15482.1"/>
    <property type="molecule type" value="Genomic_DNA"/>
</dbReference>
<feature type="domain" description="Late nodulin" evidence="2">
    <location>
        <begin position="7"/>
        <end position="60"/>
    </location>
</feature>
<reference evidence="4" key="3">
    <citation type="submission" date="2015-06" db="UniProtKB">
        <authorList>
            <consortium name="EnsemblPlants"/>
        </authorList>
    </citation>
    <scope>IDENTIFICATION</scope>
    <source>
        <strain evidence="4">cv. Jemalong A17</strain>
    </source>
</reference>
<keyword evidence="5" id="KW-1185">Reference proteome</keyword>
<evidence type="ECO:0000313" key="5">
    <source>
        <dbReference type="Proteomes" id="UP000002051"/>
    </source>
</evidence>
<proteinExistence type="predicted"/>
<gene>
    <name evidence="3" type="ORF">MTR_0959s0010</name>
</gene>
<accession>A0A072TDL0</accession>
<dbReference type="InterPro" id="IPR009810">
    <property type="entry name" value="Nodulin_late_dom"/>
</dbReference>
<evidence type="ECO:0000313" key="4">
    <source>
        <dbReference type="EnsemblPlants" id="KEH15482"/>
    </source>
</evidence>
<reference evidence="3 5" key="2">
    <citation type="journal article" date="2014" name="BMC Genomics">
        <title>An improved genome release (version Mt4.0) for the model legume Medicago truncatula.</title>
        <authorList>
            <person name="Tang H."/>
            <person name="Krishnakumar V."/>
            <person name="Bidwell S."/>
            <person name="Rosen B."/>
            <person name="Chan A."/>
            <person name="Zhou S."/>
            <person name="Gentzbittel L."/>
            <person name="Childs K.L."/>
            <person name="Yandell M."/>
            <person name="Gundlach H."/>
            <person name="Mayer K.F."/>
            <person name="Schwartz D.C."/>
            <person name="Town C.D."/>
        </authorList>
    </citation>
    <scope>GENOME REANNOTATION</scope>
    <source>
        <strain evidence="3">A17</strain>
        <strain evidence="4 5">cv. Jemalong A17</strain>
    </source>
</reference>
<dbReference type="HOGENOM" id="CLU_181053_2_0_1"/>
<keyword evidence="1" id="KW-0472">Membrane</keyword>
<dbReference type="Pfam" id="PF07127">
    <property type="entry name" value="Nodulin_late"/>
    <property type="match status" value="1"/>
</dbReference>
<sequence>MLIGKKMVETLKLIYVIHLFLSIFLFTNSPFGQIIFRQCKTDKDCPKLGRANIRCREGYCVRI</sequence>
<evidence type="ECO:0000256" key="1">
    <source>
        <dbReference type="SAM" id="Phobius"/>
    </source>
</evidence>
<keyword evidence="1" id="KW-1133">Transmembrane helix</keyword>